<dbReference type="PANTHER" id="PTHR43818:SF11">
    <property type="entry name" value="BCDNA.GH03377"/>
    <property type="match status" value="1"/>
</dbReference>
<dbReference type="GO" id="GO:0000166">
    <property type="term" value="F:nucleotide binding"/>
    <property type="evidence" value="ECO:0007669"/>
    <property type="project" value="InterPro"/>
</dbReference>
<evidence type="ECO:0000313" key="5">
    <source>
        <dbReference type="Proteomes" id="UP000095003"/>
    </source>
</evidence>
<proteinExistence type="predicted"/>
<dbReference type="Gene3D" id="3.30.360.10">
    <property type="entry name" value="Dihydrodipicolinate Reductase, domain 2"/>
    <property type="match status" value="1"/>
</dbReference>
<dbReference type="InterPro" id="IPR055170">
    <property type="entry name" value="GFO_IDH_MocA-like_dom"/>
</dbReference>
<dbReference type="InterPro" id="IPR000683">
    <property type="entry name" value="Gfo/Idh/MocA-like_OxRdtase_N"/>
</dbReference>
<name>A0A1E3AWE6_9FIRM</name>
<sequence>MTNRVKVGIVGAGGISYTYLKNLTETFHITEVVGIADIIEERSKRRAEQFHIRQMTVEEIMNDPEIEIVVNLTYPLSHYIISKQALESGKHVFAEKMMSTDFESALELYQLAQSKGLRIGQAPDTFLGGALQTARNLIDKGFIGEPVNAQAMVARCYNLTQDENHPDLPFVFTAGGSIPYDMGCYYLHALIHLLGPVKTVAGLSKTFHPKEMQRNPRNPGYNKPFDMKFPTSMTGALDFYNGCYGTFTAISDSHREETARLEIYGTEGTLILQDPNYFFGPVYLARGQRGEEMAAMPLTHGYGLHNPVPENATGEERTWIDSYRGIGVADMAWAIRNNRPHRCSGELGLHAIEILDGITESCREEKTYHMTTKPDQPAMLPQGFIYGTAAEACLDTK</sequence>
<dbReference type="GO" id="GO:0016491">
    <property type="term" value="F:oxidoreductase activity"/>
    <property type="evidence" value="ECO:0007669"/>
    <property type="project" value="UniProtKB-KW"/>
</dbReference>
<dbReference type="AlphaFoldDB" id="A0A1E3AWE6"/>
<dbReference type="SUPFAM" id="SSF51735">
    <property type="entry name" value="NAD(P)-binding Rossmann-fold domains"/>
    <property type="match status" value="1"/>
</dbReference>
<dbReference type="Gene3D" id="3.40.50.720">
    <property type="entry name" value="NAD(P)-binding Rossmann-like Domain"/>
    <property type="match status" value="1"/>
</dbReference>
<dbReference type="Proteomes" id="UP000095003">
    <property type="component" value="Unassembled WGS sequence"/>
</dbReference>
<dbReference type="InterPro" id="IPR050463">
    <property type="entry name" value="Gfo/Idh/MocA_oxidrdct_glycsds"/>
</dbReference>
<organism evidence="4 5">
    <name type="scientific">Eisenbergiella tayi</name>
    <dbReference type="NCBI Taxonomy" id="1432052"/>
    <lineage>
        <taxon>Bacteria</taxon>
        <taxon>Bacillati</taxon>
        <taxon>Bacillota</taxon>
        <taxon>Clostridia</taxon>
        <taxon>Lachnospirales</taxon>
        <taxon>Lachnospiraceae</taxon>
        <taxon>Eisenbergiella</taxon>
    </lineage>
</organism>
<protein>
    <submittedName>
        <fullName evidence="4">Putative oxidoreductase YhhX</fullName>
        <ecNumber evidence="4">1.-.-.-</ecNumber>
    </submittedName>
</protein>
<accession>A0A1E3AWE6</accession>
<evidence type="ECO:0000256" key="1">
    <source>
        <dbReference type="ARBA" id="ARBA00023002"/>
    </source>
</evidence>
<reference evidence="4 5" key="1">
    <citation type="submission" date="2016-07" db="EMBL/GenBank/DDBJ databases">
        <title>Characterization of isolates of Eisenbergiella tayi derived from blood cultures, using whole genome sequencing.</title>
        <authorList>
            <person name="Burdz T."/>
            <person name="Wiebe D."/>
            <person name="Huynh C."/>
            <person name="Bernard K."/>
        </authorList>
    </citation>
    <scope>NUCLEOTIDE SEQUENCE [LARGE SCALE GENOMIC DNA]</scope>
    <source>
        <strain evidence="4 5">NML 120489</strain>
    </source>
</reference>
<dbReference type="SUPFAM" id="SSF55347">
    <property type="entry name" value="Glyceraldehyde-3-phosphate dehydrogenase-like, C-terminal domain"/>
    <property type="match status" value="1"/>
</dbReference>
<dbReference type="InterPro" id="IPR036291">
    <property type="entry name" value="NAD(P)-bd_dom_sf"/>
</dbReference>
<evidence type="ECO:0000259" key="3">
    <source>
        <dbReference type="Pfam" id="PF22725"/>
    </source>
</evidence>
<dbReference type="GeneID" id="93299184"/>
<dbReference type="Pfam" id="PF22725">
    <property type="entry name" value="GFO_IDH_MocA_C3"/>
    <property type="match status" value="1"/>
</dbReference>
<dbReference type="Pfam" id="PF01408">
    <property type="entry name" value="GFO_IDH_MocA"/>
    <property type="match status" value="1"/>
</dbReference>
<dbReference type="EC" id="1.-.-.-" evidence="4"/>
<keyword evidence="1 4" id="KW-0560">Oxidoreductase</keyword>
<evidence type="ECO:0000313" key="4">
    <source>
        <dbReference type="EMBL" id="ODM12954.1"/>
    </source>
</evidence>
<comment type="caution">
    <text evidence="4">The sequence shown here is derived from an EMBL/GenBank/DDBJ whole genome shotgun (WGS) entry which is preliminary data.</text>
</comment>
<feature type="domain" description="GFO/IDH/MocA-like oxidoreductase" evidence="3">
    <location>
        <begin position="132"/>
        <end position="270"/>
    </location>
</feature>
<dbReference type="PANTHER" id="PTHR43818">
    <property type="entry name" value="BCDNA.GH03377"/>
    <property type="match status" value="1"/>
</dbReference>
<evidence type="ECO:0000259" key="2">
    <source>
        <dbReference type="Pfam" id="PF01408"/>
    </source>
</evidence>
<dbReference type="RefSeq" id="WP_069155732.1">
    <property type="nucleotide sequence ID" value="NZ_DBFYTC010000197.1"/>
</dbReference>
<dbReference type="EMBL" id="MCGI01000001">
    <property type="protein sequence ID" value="ODM12954.1"/>
    <property type="molecule type" value="Genomic_DNA"/>
</dbReference>
<gene>
    <name evidence="4" type="primary">yhhX</name>
    <name evidence="4" type="ORF">BEH84_00669</name>
</gene>
<feature type="domain" description="Gfo/Idh/MocA-like oxidoreductase N-terminal" evidence="2">
    <location>
        <begin position="5"/>
        <end position="119"/>
    </location>
</feature>